<evidence type="ECO:0000313" key="1">
    <source>
        <dbReference type="EMBL" id="CDW56025.1"/>
    </source>
</evidence>
<protein>
    <submittedName>
        <fullName evidence="1">Uncharacterized protein</fullName>
    </submittedName>
</protein>
<proteinExistence type="predicted"/>
<name>A0A077ZBN4_TRITR</name>
<gene>
    <name evidence="1" type="ORF">TTRE_0000429901</name>
</gene>
<dbReference type="AlphaFoldDB" id="A0A077ZBN4"/>
<dbReference type="EMBL" id="HG806002">
    <property type="protein sequence ID" value="CDW56025.1"/>
    <property type="molecule type" value="Genomic_DNA"/>
</dbReference>
<keyword evidence="2" id="KW-1185">Reference proteome</keyword>
<accession>A0A077ZBN4</accession>
<dbReference type="Proteomes" id="UP000030665">
    <property type="component" value="Unassembled WGS sequence"/>
</dbReference>
<sequence>MIKVAFFDRIPHWDITSSLSSATFAAKEAAVDWLVFVLSNKLGGTEKLPSMQMVNRRNSLGADRRQTGADVVPITAL</sequence>
<reference evidence="1" key="1">
    <citation type="submission" date="2014-01" db="EMBL/GenBank/DDBJ databases">
        <authorList>
            <person name="Aslett M."/>
        </authorList>
    </citation>
    <scope>NUCLEOTIDE SEQUENCE</scope>
</reference>
<evidence type="ECO:0000313" key="2">
    <source>
        <dbReference type="Proteomes" id="UP000030665"/>
    </source>
</evidence>
<reference evidence="1" key="2">
    <citation type="submission" date="2014-03" db="EMBL/GenBank/DDBJ databases">
        <title>The whipworm genome and dual-species transcriptomics of an intimate host-pathogen interaction.</title>
        <authorList>
            <person name="Foth B.J."/>
            <person name="Tsai I.J."/>
            <person name="Reid A.J."/>
            <person name="Bancroft A.J."/>
            <person name="Nichol S."/>
            <person name="Tracey A."/>
            <person name="Holroyd N."/>
            <person name="Cotton J.A."/>
            <person name="Stanley E.J."/>
            <person name="Zarowiecki M."/>
            <person name="Liu J.Z."/>
            <person name="Huckvale T."/>
            <person name="Cooper P.J."/>
            <person name="Grencis R.K."/>
            <person name="Berriman M."/>
        </authorList>
    </citation>
    <scope>NUCLEOTIDE SEQUENCE [LARGE SCALE GENOMIC DNA]</scope>
</reference>
<organism evidence="1 2">
    <name type="scientific">Trichuris trichiura</name>
    <name type="common">Whipworm</name>
    <name type="synonym">Trichocephalus trichiurus</name>
    <dbReference type="NCBI Taxonomy" id="36087"/>
    <lineage>
        <taxon>Eukaryota</taxon>
        <taxon>Metazoa</taxon>
        <taxon>Ecdysozoa</taxon>
        <taxon>Nematoda</taxon>
        <taxon>Enoplea</taxon>
        <taxon>Dorylaimia</taxon>
        <taxon>Trichinellida</taxon>
        <taxon>Trichuridae</taxon>
        <taxon>Trichuris</taxon>
    </lineage>
</organism>